<organism evidence="1 2">
    <name type="scientific">Caerostris extrusa</name>
    <name type="common">Bark spider</name>
    <name type="synonym">Caerostris bankana</name>
    <dbReference type="NCBI Taxonomy" id="172846"/>
    <lineage>
        <taxon>Eukaryota</taxon>
        <taxon>Metazoa</taxon>
        <taxon>Ecdysozoa</taxon>
        <taxon>Arthropoda</taxon>
        <taxon>Chelicerata</taxon>
        <taxon>Arachnida</taxon>
        <taxon>Araneae</taxon>
        <taxon>Araneomorphae</taxon>
        <taxon>Entelegynae</taxon>
        <taxon>Araneoidea</taxon>
        <taxon>Araneidae</taxon>
        <taxon>Caerostris</taxon>
    </lineage>
</organism>
<sequence length="90" mass="10424">MRVGVGLMRNFPSTNRATVAVGRPRGRRSFQDYDVCDTICRCPLPIPLRTSCHPEDARTMEKRAHMSRSHSDVRFQWISSHSTQYRNCDI</sequence>
<dbReference type="EMBL" id="BPLR01016615">
    <property type="protein sequence ID" value="GIY85106.1"/>
    <property type="molecule type" value="Genomic_DNA"/>
</dbReference>
<proteinExistence type="predicted"/>
<keyword evidence="2" id="KW-1185">Reference proteome</keyword>
<reference evidence="1 2" key="1">
    <citation type="submission" date="2021-06" db="EMBL/GenBank/DDBJ databases">
        <title>Caerostris extrusa draft genome.</title>
        <authorList>
            <person name="Kono N."/>
            <person name="Arakawa K."/>
        </authorList>
    </citation>
    <scope>NUCLEOTIDE SEQUENCE [LARGE SCALE GENOMIC DNA]</scope>
</reference>
<dbReference type="AlphaFoldDB" id="A0AAV4WRI2"/>
<protein>
    <submittedName>
        <fullName evidence="1">Uncharacterized protein</fullName>
    </submittedName>
</protein>
<comment type="caution">
    <text evidence="1">The sequence shown here is derived from an EMBL/GenBank/DDBJ whole genome shotgun (WGS) entry which is preliminary data.</text>
</comment>
<accession>A0AAV4WRI2</accession>
<evidence type="ECO:0000313" key="1">
    <source>
        <dbReference type="EMBL" id="GIY85106.1"/>
    </source>
</evidence>
<evidence type="ECO:0000313" key="2">
    <source>
        <dbReference type="Proteomes" id="UP001054945"/>
    </source>
</evidence>
<dbReference type="Proteomes" id="UP001054945">
    <property type="component" value="Unassembled WGS sequence"/>
</dbReference>
<name>A0AAV4WRI2_CAEEX</name>
<gene>
    <name evidence="1" type="ORF">CEXT_109451</name>
</gene>